<dbReference type="Pfam" id="PF23842">
    <property type="entry name" value="Phage_tail_terminator_3"/>
    <property type="match status" value="1"/>
</dbReference>
<dbReference type="InterPro" id="IPR056950">
    <property type="entry name" value="Phage_tail_terminator_3"/>
</dbReference>
<accession>A0A9N8CU68</accession>
<proteinExistence type="predicted"/>
<evidence type="ECO:0000313" key="4">
    <source>
        <dbReference type="Proteomes" id="UP000837205"/>
    </source>
</evidence>
<reference evidence="1" key="1">
    <citation type="submission" date="2020-05" db="EMBL/GenBank/DDBJ databases">
        <authorList>
            <person name="Delgado-Blas J."/>
        </authorList>
    </citation>
    <scope>NUCLEOTIDE SEQUENCE</scope>
    <source>
        <strain evidence="1">BB1459</strain>
        <strain evidence="2">BB1480</strain>
    </source>
</reference>
<name>A0A9N8CU68_9ENTR</name>
<sequence length="126" mass="13996">MNPDMYERVRDMFANAGLSDGYISQLLLFEDTGKLSDAFMVFAPGGGSALIDDLSSDYYVDVAVIGAKDKRRSTAERVKLITAYVKSNQTTDPCLNYIEMMGVPGPMPTTEGRIVFQLRFRCVYGE</sequence>
<evidence type="ECO:0000313" key="2">
    <source>
        <dbReference type="EMBL" id="CAC9198600.1"/>
    </source>
</evidence>
<comment type="caution">
    <text evidence="1">The sequence shown here is derived from an EMBL/GenBank/DDBJ whole genome shotgun (WGS) entry which is preliminary data.</text>
</comment>
<dbReference type="Proteomes" id="UP000834503">
    <property type="component" value="Unassembled WGS sequence"/>
</dbReference>
<evidence type="ECO:0000313" key="1">
    <source>
        <dbReference type="EMBL" id="CAB5547196.1"/>
    </source>
</evidence>
<dbReference type="Proteomes" id="UP000837205">
    <property type="component" value="Unassembled WGS sequence"/>
</dbReference>
<organism evidence="1 3">
    <name type="scientific">Citrobacter werkmanii</name>
    <dbReference type="NCBI Taxonomy" id="67827"/>
    <lineage>
        <taxon>Bacteria</taxon>
        <taxon>Pseudomonadati</taxon>
        <taxon>Pseudomonadota</taxon>
        <taxon>Gammaproteobacteria</taxon>
        <taxon>Enterobacterales</taxon>
        <taxon>Enterobacteriaceae</taxon>
        <taxon>Citrobacter</taxon>
        <taxon>Citrobacter freundii complex</taxon>
    </lineage>
</organism>
<dbReference type="EMBL" id="CAHPQX010000008">
    <property type="protein sequence ID" value="CAB5547196.1"/>
    <property type="molecule type" value="Genomic_DNA"/>
</dbReference>
<evidence type="ECO:0000313" key="3">
    <source>
        <dbReference type="Proteomes" id="UP000834503"/>
    </source>
</evidence>
<dbReference type="AlphaFoldDB" id="A0A9N8CU68"/>
<protein>
    <submittedName>
        <fullName evidence="1">Uncharacterized protein</fullName>
    </submittedName>
</protein>
<dbReference type="RefSeq" id="WP_239176518.1">
    <property type="nucleotide sequence ID" value="NZ_CAHPQT010000014.1"/>
</dbReference>
<dbReference type="EMBL" id="CAIIUA010000001">
    <property type="protein sequence ID" value="CAC9198600.1"/>
    <property type="molecule type" value="Genomic_DNA"/>
</dbReference>
<keyword evidence="4" id="KW-1185">Reference proteome</keyword>
<gene>
    <name evidence="1" type="ORF">GHA_02229</name>
    <name evidence="2" type="ORF">TML_02235</name>
</gene>